<feature type="transmembrane region" description="Helical" evidence="2">
    <location>
        <begin position="30"/>
        <end position="51"/>
    </location>
</feature>
<protein>
    <recommendedName>
        <fullName evidence="2">NADH-quinone oxidoreductase subunit J</fullName>
        <ecNumber evidence="2">7.1.1.-</ecNumber>
    </recommendedName>
</protein>
<dbReference type="Gene3D" id="1.20.120.1200">
    <property type="entry name" value="NADH-ubiquinone/plastoquinone oxidoreductase chain 6, subunit NuoJ"/>
    <property type="match status" value="1"/>
</dbReference>
<feature type="transmembrane region" description="Helical" evidence="2">
    <location>
        <begin position="6"/>
        <end position="23"/>
    </location>
</feature>
<keyword evidence="2" id="KW-0874">Quinone</keyword>
<keyword evidence="2" id="KW-0520">NAD</keyword>
<keyword evidence="2" id="KW-0812">Transmembrane</keyword>
<dbReference type="PANTHER" id="PTHR33269">
    <property type="entry name" value="NADH-UBIQUINONE OXIDOREDUCTASE CHAIN 6"/>
    <property type="match status" value="1"/>
</dbReference>
<dbReference type="EMBL" id="JBHTLD010000016">
    <property type="protein sequence ID" value="MFD1185228.1"/>
    <property type="molecule type" value="Genomic_DNA"/>
</dbReference>
<dbReference type="Pfam" id="PF00499">
    <property type="entry name" value="Oxidored_q3"/>
    <property type="match status" value="1"/>
</dbReference>
<accession>A0ABW3SKW3</accession>
<reference evidence="4" key="1">
    <citation type="journal article" date="2019" name="Int. J. Syst. Evol. Microbiol.">
        <title>The Global Catalogue of Microorganisms (GCM) 10K type strain sequencing project: providing services to taxonomists for standard genome sequencing and annotation.</title>
        <authorList>
            <consortium name="The Broad Institute Genomics Platform"/>
            <consortium name="The Broad Institute Genome Sequencing Center for Infectious Disease"/>
            <person name="Wu L."/>
            <person name="Ma J."/>
        </authorList>
    </citation>
    <scope>NUCLEOTIDE SEQUENCE [LARGE SCALE GENOMIC DNA]</scope>
    <source>
        <strain evidence="4">JCM 31319</strain>
    </source>
</reference>
<dbReference type="InterPro" id="IPR001457">
    <property type="entry name" value="NADH_UbQ/plastoQ_OxRdtase_su6"/>
</dbReference>
<keyword evidence="4" id="KW-1185">Reference proteome</keyword>
<feature type="transmembrane region" description="Helical" evidence="2">
    <location>
        <begin position="89"/>
        <end position="110"/>
    </location>
</feature>
<proteinExistence type="inferred from homology"/>
<comment type="function">
    <text evidence="2">NDH-1 shuttles electrons from NADH, via FMN and iron-sulfur (Fe-S) centers, to quinones in the respiratory chain. Couples the redox reaction to proton translocation (for every two electrons transferred, four hydrogen ions are translocated across the cytoplasmic membrane), and thus conserves the redox energy in a proton gradient.</text>
</comment>
<comment type="similarity">
    <text evidence="1 2">Belongs to the complex I subunit 6 family.</text>
</comment>
<evidence type="ECO:0000313" key="3">
    <source>
        <dbReference type="EMBL" id="MFD1185228.1"/>
    </source>
</evidence>
<dbReference type="EC" id="7.1.1.-" evidence="2"/>
<dbReference type="Proteomes" id="UP001597094">
    <property type="component" value="Unassembled WGS sequence"/>
</dbReference>
<name>A0ABW3SKW3_9BACT</name>
<evidence type="ECO:0000313" key="4">
    <source>
        <dbReference type="Proteomes" id="UP001597094"/>
    </source>
</evidence>
<dbReference type="PANTHER" id="PTHR33269:SF17">
    <property type="entry name" value="NADH-UBIQUINONE OXIDOREDUCTASE CHAIN 6"/>
    <property type="match status" value="1"/>
</dbReference>
<evidence type="ECO:0000256" key="1">
    <source>
        <dbReference type="ARBA" id="ARBA00005698"/>
    </source>
</evidence>
<comment type="caution">
    <text evidence="3">The sequence shown here is derived from an EMBL/GenBank/DDBJ whole genome shotgun (WGS) entry which is preliminary data.</text>
</comment>
<keyword evidence="2" id="KW-1003">Cell membrane</keyword>
<comment type="catalytic activity">
    <reaction evidence="2">
        <text>a quinone + NADH + 5 H(+)(in) = a quinol + NAD(+) + 4 H(+)(out)</text>
        <dbReference type="Rhea" id="RHEA:57888"/>
        <dbReference type="ChEBI" id="CHEBI:15378"/>
        <dbReference type="ChEBI" id="CHEBI:24646"/>
        <dbReference type="ChEBI" id="CHEBI:57540"/>
        <dbReference type="ChEBI" id="CHEBI:57945"/>
        <dbReference type="ChEBI" id="CHEBI:132124"/>
    </reaction>
</comment>
<feature type="transmembrane region" description="Helical" evidence="2">
    <location>
        <begin position="57"/>
        <end position="77"/>
    </location>
</feature>
<comment type="subcellular location">
    <subcellularLocation>
        <location evidence="2">Cell membrane</location>
        <topology evidence="2">Multi-pass membrane protein</topology>
    </subcellularLocation>
</comment>
<dbReference type="RefSeq" id="WP_377522904.1">
    <property type="nucleotide sequence ID" value="NZ_JBHTLD010000016.1"/>
</dbReference>
<keyword evidence="2" id="KW-0472">Membrane</keyword>
<organism evidence="3 4">
    <name type="scientific">Pontibacter rugosus</name>
    <dbReference type="NCBI Taxonomy" id="1745966"/>
    <lineage>
        <taxon>Bacteria</taxon>
        <taxon>Pseudomonadati</taxon>
        <taxon>Bacteroidota</taxon>
        <taxon>Cytophagia</taxon>
        <taxon>Cytophagales</taxon>
        <taxon>Hymenobacteraceae</taxon>
        <taxon>Pontibacter</taxon>
    </lineage>
</organism>
<gene>
    <name evidence="3" type="ORF">ACFQ2O_03345</name>
</gene>
<keyword evidence="2" id="KW-1133">Transmembrane helix</keyword>
<feature type="transmembrane region" description="Helical" evidence="2">
    <location>
        <begin position="141"/>
        <end position="162"/>
    </location>
</feature>
<sequence length="172" mass="18930">MTESLFFFLASLTLLCALMVVISKNPVHSVLFLIITFFTISGHYILLNAQFLAAVNIIVYAGAIMVLFLFVIMFLNMSKESEHKVKTSTLSKFAGAIAGGLLFVVLIAALKETSLVGYNPEVYDSQIGMVENLGFVLYTQYLLPFELASVLFLVAMVGAVMLGKKEQGEQHF</sequence>
<evidence type="ECO:0000256" key="2">
    <source>
        <dbReference type="RuleBase" id="RU004429"/>
    </source>
</evidence>
<dbReference type="InterPro" id="IPR042106">
    <property type="entry name" value="Nuo/plastoQ_OxRdtase_6_NuoJ"/>
</dbReference>